<evidence type="ECO:0000259" key="2">
    <source>
        <dbReference type="PROSITE" id="PS51208"/>
    </source>
</evidence>
<proteinExistence type="predicted"/>
<dbReference type="InterPro" id="IPR036709">
    <property type="entry name" value="Autotransporte_beta_dom_sf"/>
</dbReference>
<dbReference type="EMBL" id="VDMN01000001">
    <property type="protein sequence ID" value="TNM65386.1"/>
    <property type="molecule type" value="Genomic_DNA"/>
</dbReference>
<accession>A0A5C4XPA4</accession>
<dbReference type="SMART" id="SM00869">
    <property type="entry name" value="Autotransporter"/>
    <property type="match status" value="1"/>
</dbReference>
<dbReference type="Pfam" id="PF03797">
    <property type="entry name" value="Autotransporter"/>
    <property type="match status" value="1"/>
</dbReference>
<feature type="domain" description="Autotransporter" evidence="2">
    <location>
        <begin position="453"/>
        <end position="721"/>
    </location>
</feature>
<keyword evidence="4" id="KW-1185">Reference proteome</keyword>
<dbReference type="AlphaFoldDB" id="A0A5C4XPA4"/>
<feature type="signal peptide" evidence="1">
    <location>
        <begin position="1"/>
        <end position="28"/>
    </location>
</feature>
<feature type="chain" id="PRO_5022899711" evidence="1">
    <location>
        <begin position="29"/>
        <end position="721"/>
    </location>
</feature>
<dbReference type="Proteomes" id="UP000311605">
    <property type="component" value="Unassembled WGS sequence"/>
</dbReference>
<sequence>MFLKSKTLCLLASSALVSMLGVASVAQAASRPDVIGLSSDGLVILKSSYDQATSDYSYALISTATNATQQITPPAGASAFTVKDLSADGKTVTGTYTDAIRGKTSFVWTAAGGFVDLGTVDANTTATFAKVVNGDGTAVAGYVSVMSFMKEAFYWTPSSGMVGLGTFGGLHSEANAISNDGSTVVGKAMTLDSAYHAFQWTVDSGTMENIDTLYSSSSADFVSSDGSVVAGSGETSSSSPYHVFRWTEATGMVDIGSLGGSYTWLNAMSGDGNVLVGQSSLVGGDYHAYRYTSSFGQITDLGTLGGTSSSASAVNADGGVVVGWATDAQSDSHGFRWTQATGMETVEDWLAREGATIGNAITQTADLVSADGNVIIGETTTGSTYIARVIENQGNEGGNECNADVCEGGSGIIDTAEFFPTVATASSVIVQSGVNSADTIMFGAQGAPMRNLLTTGQRSVWGTIDGGYDNGDHADGGLALGEFGFGYGIADGVTARFSAGATYTDQDLDAGGDVRQRGFYLSPEVSVDLGQNVYMTAGGYWGRSSVDSRRGYLSGAATDYSEGDTNAETWGAKIRFDWLNAVTVDETAITPYVGFSYAHTKVDAFTETGGSFPVEFDGSSDHSTIARLGADFVRPLNDTVRLLAKAELDYQFESHAAASTGTLTGISDFNLEGQDLQQFWARGGVGAEFDLGKGVASFMVNATTKGQDPTVWLRSNYTVKF</sequence>
<dbReference type="OrthoDB" id="6848220at2"/>
<dbReference type="InterPro" id="IPR005546">
    <property type="entry name" value="Autotransporte_beta"/>
</dbReference>
<name>A0A5C4XPA4_9HYPH</name>
<protein>
    <submittedName>
        <fullName evidence="3">Autotransporter domain-containing protein</fullName>
    </submittedName>
</protein>
<dbReference type="PROSITE" id="PS51208">
    <property type="entry name" value="AUTOTRANSPORTER"/>
    <property type="match status" value="1"/>
</dbReference>
<evidence type="ECO:0000313" key="4">
    <source>
        <dbReference type="Proteomes" id="UP000311605"/>
    </source>
</evidence>
<dbReference type="NCBIfam" id="TIGR02913">
    <property type="entry name" value="HAF_rpt"/>
    <property type="match status" value="3"/>
</dbReference>
<organism evidence="3 4">
    <name type="scientific">Aliirhizobium smilacinae</name>
    <dbReference type="NCBI Taxonomy" id="1395944"/>
    <lineage>
        <taxon>Bacteria</taxon>
        <taxon>Pseudomonadati</taxon>
        <taxon>Pseudomonadota</taxon>
        <taxon>Alphaproteobacteria</taxon>
        <taxon>Hyphomicrobiales</taxon>
        <taxon>Rhizobiaceae</taxon>
        <taxon>Aliirhizobium</taxon>
    </lineage>
</organism>
<evidence type="ECO:0000256" key="1">
    <source>
        <dbReference type="SAM" id="SignalP"/>
    </source>
</evidence>
<keyword evidence="1" id="KW-0732">Signal</keyword>
<evidence type="ECO:0000313" key="3">
    <source>
        <dbReference type="EMBL" id="TNM65386.1"/>
    </source>
</evidence>
<gene>
    <name evidence="3" type="ORF">FHP24_03695</name>
</gene>
<dbReference type="InterPro" id="IPR014262">
    <property type="entry name" value="HAF_rpt"/>
</dbReference>
<reference evidence="3 4" key="1">
    <citation type="submission" date="2019-06" db="EMBL/GenBank/DDBJ databases">
        <title>The draft genome of Rhizobium smilacinae PTYR-5.</title>
        <authorList>
            <person name="Liu L."/>
            <person name="Li L."/>
            <person name="Zhang X."/>
        </authorList>
    </citation>
    <scope>NUCLEOTIDE SEQUENCE [LARGE SCALE GENOMIC DNA]</scope>
    <source>
        <strain evidence="3 4">PTYR-5</strain>
    </source>
</reference>
<comment type="caution">
    <text evidence="3">The sequence shown here is derived from an EMBL/GenBank/DDBJ whole genome shotgun (WGS) entry which is preliminary data.</text>
</comment>
<dbReference type="SUPFAM" id="SSF103515">
    <property type="entry name" value="Autotransporter"/>
    <property type="match status" value="1"/>
</dbReference>
<dbReference type="Gene3D" id="2.40.128.130">
    <property type="entry name" value="Autotransporter beta-domain"/>
    <property type="match status" value="1"/>
</dbReference>